<evidence type="ECO:0000313" key="9">
    <source>
        <dbReference type="Proteomes" id="UP001392437"/>
    </source>
</evidence>
<evidence type="ECO:0000313" key="8">
    <source>
        <dbReference type="EMBL" id="KAK8131832.1"/>
    </source>
</evidence>
<dbReference type="AlphaFoldDB" id="A0AAW0RA86"/>
<feature type="transmembrane region" description="Helical" evidence="6">
    <location>
        <begin position="21"/>
        <end position="39"/>
    </location>
</feature>
<feature type="transmembrane region" description="Helical" evidence="6">
    <location>
        <begin position="108"/>
        <end position="130"/>
    </location>
</feature>
<keyword evidence="9" id="KW-1185">Reference proteome</keyword>
<dbReference type="PROSITE" id="PS50850">
    <property type="entry name" value="MFS"/>
    <property type="match status" value="1"/>
</dbReference>
<accession>A0AAW0RA86</accession>
<feature type="compositionally biased region" description="Basic and acidic residues" evidence="5">
    <location>
        <begin position="497"/>
        <end position="515"/>
    </location>
</feature>
<keyword evidence="2 6" id="KW-0812">Transmembrane</keyword>
<dbReference type="Pfam" id="PF07690">
    <property type="entry name" value="MFS_1"/>
    <property type="match status" value="1"/>
</dbReference>
<gene>
    <name evidence="8" type="ORF">PG999_000005</name>
</gene>
<dbReference type="GO" id="GO:0022857">
    <property type="term" value="F:transmembrane transporter activity"/>
    <property type="evidence" value="ECO:0007669"/>
    <property type="project" value="InterPro"/>
</dbReference>
<dbReference type="PANTHER" id="PTHR23501:SF198">
    <property type="entry name" value="AZOLE RESISTANCE PROTEIN 1-RELATED"/>
    <property type="match status" value="1"/>
</dbReference>
<evidence type="ECO:0000256" key="4">
    <source>
        <dbReference type="ARBA" id="ARBA00023136"/>
    </source>
</evidence>
<dbReference type="InterPro" id="IPR020846">
    <property type="entry name" value="MFS_dom"/>
</dbReference>
<feature type="transmembrane region" description="Helical" evidence="6">
    <location>
        <begin position="303"/>
        <end position="327"/>
    </location>
</feature>
<name>A0AAW0RA86_9PEZI</name>
<dbReference type="GO" id="GO:0005886">
    <property type="term" value="C:plasma membrane"/>
    <property type="evidence" value="ECO:0007669"/>
    <property type="project" value="TreeGrafter"/>
</dbReference>
<evidence type="ECO:0000256" key="5">
    <source>
        <dbReference type="SAM" id="MobiDB-lite"/>
    </source>
</evidence>
<feature type="transmembrane region" description="Helical" evidence="6">
    <location>
        <begin position="178"/>
        <end position="196"/>
    </location>
</feature>
<evidence type="ECO:0000259" key="7">
    <source>
        <dbReference type="PROSITE" id="PS50850"/>
    </source>
</evidence>
<evidence type="ECO:0000256" key="3">
    <source>
        <dbReference type="ARBA" id="ARBA00022989"/>
    </source>
</evidence>
<feature type="transmembrane region" description="Helical" evidence="6">
    <location>
        <begin position="136"/>
        <end position="158"/>
    </location>
</feature>
<organism evidence="8 9">
    <name type="scientific">Apiospora kogelbergensis</name>
    <dbReference type="NCBI Taxonomy" id="1337665"/>
    <lineage>
        <taxon>Eukaryota</taxon>
        <taxon>Fungi</taxon>
        <taxon>Dikarya</taxon>
        <taxon>Ascomycota</taxon>
        <taxon>Pezizomycotina</taxon>
        <taxon>Sordariomycetes</taxon>
        <taxon>Xylariomycetidae</taxon>
        <taxon>Amphisphaeriales</taxon>
        <taxon>Apiosporaceae</taxon>
        <taxon>Apiospora</taxon>
    </lineage>
</organism>
<feature type="transmembrane region" description="Helical" evidence="6">
    <location>
        <begin position="208"/>
        <end position="226"/>
    </location>
</feature>
<feature type="transmembrane region" description="Helical" evidence="6">
    <location>
        <begin position="246"/>
        <end position="263"/>
    </location>
</feature>
<feature type="domain" description="Major facilitator superfamily (MFS) profile" evidence="7">
    <location>
        <begin position="1"/>
        <end position="493"/>
    </location>
</feature>
<proteinExistence type="predicted"/>
<feature type="transmembrane region" description="Helical" evidence="6">
    <location>
        <begin position="470"/>
        <end position="490"/>
    </location>
</feature>
<dbReference type="SUPFAM" id="SSF103473">
    <property type="entry name" value="MFS general substrate transporter"/>
    <property type="match status" value="1"/>
</dbReference>
<comment type="caution">
    <text evidence="8">The sequence shown here is derived from an EMBL/GenBank/DDBJ whole genome shotgun (WGS) entry which is preliminary data.</text>
</comment>
<feature type="transmembrane region" description="Helical" evidence="6">
    <location>
        <begin position="364"/>
        <end position="385"/>
    </location>
</feature>
<keyword evidence="3 6" id="KW-1133">Transmembrane helix</keyword>
<feature type="transmembrane region" description="Helical" evidence="6">
    <location>
        <begin position="76"/>
        <end position="96"/>
    </location>
</feature>
<evidence type="ECO:0000256" key="6">
    <source>
        <dbReference type="SAM" id="Phobius"/>
    </source>
</evidence>
<evidence type="ECO:0000256" key="1">
    <source>
        <dbReference type="ARBA" id="ARBA00004141"/>
    </source>
</evidence>
<feature type="transmembrane region" description="Helical" evidence="6">
    <location>
        <begin position="397"/>
        <end position="421"/>
    </location>
</feature>
<protein>
    <submittedName>
        <fullName evidence="8">MFS multidrug transporter</fullName>
    </submittedName>
</protein>
<dbReference type="PANTHER" id="PTHR23501">
    <property type="entry name" value="MAJOR FACILITATOR SUPERFAMILY"/>
    <property type="match status" value="1"/>
</dbReference>
<comment type="subcellular location">
    <subcellularLocation>
        <location evidence="1">Membrane</location>
        <topology evidence="1">Multi-pass membrane protein</topology>
    </subcellularLocation>
</comment>
<dbReference type="PRINTS" id="PR01036">
    <property type="entry name" value="TCRTETB"/>
</dbReference>
<dbReference type="InterPro" id="IPR036259">
    <property type="entry name" value="MFS_trans_sf"/>
</dbReference>
<feature type="transmembrane region" description="Helical" evidence="6">
    <location>
        <begin position="333"/>
        <end position="352"/>
    </location>
</feature>
<evidence type="ECO:0000256" key="2">
    <source>
        <dbReference type="ARBA" id="ARBA00022692"/>
    </source>
</evidence>
<keyword evidence="4 6" id="KW-0472">Membrane</keyword>
<dbReference type="InterPro" id="IPR011701">
    <property type="entry name" value="MFS"/>
</dbReference>
<reference evidence="8 9" key="1">
    <citation type="submission" date="2023-01" db="EMBL/GenBank/DDBJ databases">
        <title>Analysis of 21 Apiospora genomes using comparative genomics revels a genus with tremendous synthesis potential of carbohydrate active enzymes and secondary metabolites.</title>
        <authorList>
            <person name="Sorensen T."/>
        </authorList>
    </citation>
    <scope>NUCLEOTIDE SEQUENCE [LARGE SCALE GENOMIC DNA]</scope>
    <source>
        <strain evidence="8 9">CBS 117206</strain>
    </source>
</reference>
<feature type="transmembrane region" description="Helical" evidence="6">
    <location>
        <begin position="51"/>
        <end position="70"/>
    </location>
</feature>
<feature type="region of interest" description="Disordered" evidence="5">
    <location>
        <begin position="497"/>
        <end position="531"/>
    </location>
</feature>
<dbReference type="Proteomes" id="UP001392437">
    <property type="component" value="Unassembled WGS sequence"/>
</dbReference>
<dbReference type="EMBL" id="JAQQWP010000001">
    <property type="protein sequence ID" value="KAK8131832.1"/>
    <property type="molecule type" value="Genomic_DNA"/>
</dbReference>
<dbReference type="Gene3D" id="1.20.1250.20">
    <property type="entry name" value="MFS general substrate transporter like domains"/>
    <property type="match status" value="2"/>
</dbReference>
<sequence>MTIIGTATPSITTSLGSLGDIGWLGSAYFLAAAASQLVFGTLNRIVPHKYVYVSGVFIFEVGCLVTGLAQTAPMSIVGRALSGLGCSGVVSTSFVLVTQILPPSRKPFMIGALGSMELIGQVTGPLIGGALIDNVSWRWCFLINVPLGVVAGFLVFFLLPSHRHPWNETYKDLKSIDIVGIVIMVPATALVLFVIQSGGVSISWGSPQAISMLTIGLFLFVVFGFWEHRKGEAAMLPLVLLKNRSVAFAALFAISAGIAVSLFDYYVSILMAGSVSLLIEAKPLTIAYAKIPLWNQTIKGFSAQYAGVLLVALVSGSAFGVLAGGLLANTIGYANPVMILGGVLTSIAAGLFSSLNASSSVARIVGYSTLAGIGALATQQPVVVAHDSVHESLSPTAISIMLFSNMFGSAISLAISQAVFLNELRRNLGSIPGVDADAIMRGGATQLRSLVKPALLPLVLERYNSSIIQVFYMPLAVGIVMIVSGCVVKWKRILDEPPRPQDKECRSQKMEHTSDEAGNESVNRLDKKTGN</sequence>